<reference evidence="1 2" key="1">
    <citation type="submission" date="2018-09" db="EMBL/GenBank/DDBJ databases">
        <title>A high-quality reference genome of wild soybean provides a powerful tool to mine soybean genomes.</title>
        <authorList>
            <person name="Xie M."/>
            <person name="Chung C.Y.L."/>
            <person name="Li M.-W."/>
            <person name="Wong F.-L."/>
            <person name="Chan T.-F."/>
            <person name="Lam H.-M."/>
        </authorList>
    </citation>
    <scope>NUCLEOTIDE SEQUENCE [LARGE SCALE GENOMIC DNA]</scope>
    <source>
        <strain evidence="2">cv. W05</strain>
        <tissue evidence="1">Hypocotyl of etiolated seedlings</tissue>
    </source>
</reference>
<dbReference type="InterPro" id="IPR029058">
    <property type="entry name" value="AB_hydrolase_fold"/>
</dbReference>
<dbReference type="GO" id="GO:0009696">
    <property type="term" value="P:salicylic acid metabolic process"/>
    <property type="evidence" value="ECO:0007669"/>
    <property type="project" value="TreeGrafter"/>
</dbReference>
<evidence type="ECO:0000313" key="1">
    <source>
        <dbReference type="EMBL" id="RZC20076.1"/>
    </source>
</evidence>
<dbReference type="GO" id="GO:0080032">
    <property type="term" value="F:methyl jasmonate esterase activity"/>
    <property type="evidence" value="ECO:0007669"/>
    <property type="project" value="TreeGrafter"/>
</dbReference>
<protein>
    <submittedName>
        <fullName evidence="1">Methylesterase 10</fullName>
    </submittedName>
</protein>
<dbReference type="PANTHER" id="PTHR10992">
    <property type="entry name" value="METHYLESTERASE FAMILY MEMBER"/>
    <property type="match status" value="1"/>
</dbReference>
<comment type="caution">
    <text evidence="1">The sequence shown here is derived from an EMBL/GenBank/DDBJ whole genome shotgun (WGS) entry which is preliminary data.</text>
</comment>
<dbReference type="GO" id="GO:0009694">
    <property type="term" value="P:jasmonic acid metabolic process"/>
    <property type="evidence" value="ECO:0007669"/>
    <property type="project" value="TreeGrafter"/>
</dbReference>
<dbReference type="GO" id="GO:0080030">
    <property type="term" value="F:methyl indole-3-acetate esterase activity"/>
    <property type="evidence" value="ECO:0007669"/>
    <property type="project" value="TreeGrafter"/>
</dbReference>
<gene>
    <name evidence="1" type="ORF">D0Y65_006776</name>
</gene>
<dbReference type="EMBL" id="QZWG01000003">
    <property type="protein sequence ID" value="RZC20076.1"/>
    <property type="molecule type" value="Genomic_DNA"/>
</dbReference>
<keyword evidence="2" id="KW-1185">Reference proteome</keyword>
<sequence length="96" mass="10978">MVGTYVPVDGSFRGAWCWYKVANKLKSEGHNVTTACLLLLSINPKHMQEVHSISEYHEPLMTFLDSLSIEKKVCITATVVSETEPHQIFFKMYFSH</sequence>
<dbReference type="PANTHER" id="PTHR10992:SF1077">
    <property type="entry name" value="ALPHA_BETA FOLD HYDROLASE"/>
    <property type="match status" value="1"/>
</dbReference>
<name>A0A445L9U8_GLYSO</name>
<dbReference type="InterPro" id="IPR045889">
    <property type="entry name" value="MES/HNL"/>
</dbReference>
<organism evidence="1 2">
    <name type="scientific">Glycine soja</name>
    <name type="common">Wild soybean</name>
    <dbReference type="NCBI Taxonomy" id="3848"/>
    <lineage>
        <taxon>Eukaryota</taxon>
        <taxon>Viridiplantae</taxon>
        <taxon>Streptophyta</taxon>
        <taxon>Embryophyta</taxon>
        <taxon>Tracheophyta</taxon>
        <taxon>Spermatophyta</taxon>
        <taxon>Magnoliopsida</taxon>
        <taxon>eudicotyledons</taxon>
        <taxon>Gunneridae</taxon>
        <taxon>Pentapetalae</taxon>
        <taxon>rosids</taxon>
        <taxon>fabids</taxon>
        <taxon>Fabales</taxon>
        <taxon>Fabaceae</taxon>
        <taxon>Papilionoideae</taxon>
        <taxon>50 kb inversion clade</taxon>
        <taxon>NPAAA clade</taxon>
        <taxon>indigoferoid/millettioid clade</taxon>
        <taxon>Phaseoleae</taxon>
        <taxon>Glycine</taxon>
        <taxon>Glycine subgen. Soja</taxon>
    </lineage>
</organism>
<dbReference type="Proteomes" id="UP000289340">
    <property type="component" value="Chromosome 3"/>
</dbReference>
<accession>A0A445L9U8</accession>
<dbReference type="AlphaFoldDB" id="A0A445L9U8"/>
<dbReference type="Gene3D" id="3.40.50.1820">
    <property type="entry name" value="alpha/beta hydrolase"/>
    <property type="match status" value="1"/>
</dbReference>
<proteinExistence type="predicted"/>
<evidence type="ECO:0000313" key="2">
    <source>
        <dbReference type="Proteomes" id="UP000289340"/>
    </source>
</evidence>
<dbReference type="GO" id="GO:0080031">
    <property type="term" value="F:methyl salicylate esterase activity"/>
    <property type="evidence" value="ECO:0007669"/>
    <property type="project" value="TreeGrafter"/>
</dbReference>